<proteinExistence type="predicted"/>
<name>A0A2C6KS67_9APIC</name>
<dbReference type="OrthoDB" id="354641at2759"/>
<dbReference type="AlphaFoldDB" id="A0A2C6KS67"/>
<protein>
    <submittedName>
        <fullName evidence="2">Uncharacterized protein</fullName>
    </submittedName>
</protein>
<dbReference type="RefSeq" id="XP_067920947.1">
    <property type="nucleotide sequence ID" value="XM_068067080.1"/>
</dbReference>
<reference evidence="2 3" key="1">
    <citation type="journal article" date="2017" name="Int. J. Parasitol.">
        <title>The genome of the protozoan parasite Cystoisospora suis and a reverse vaccinology approach to identify vaccine candidates.</title>
        <authorList>
            <person name="Palmieri N."/>
            <person name="Shrestha A."/>
            <person name="Ruttkowski B."/>
            <person name="Beck T."/>
            <person name="Vogl C."/>
            <person name="Tomley F."/>
            <person name="Blake D.P."/>
            <person name="Joachim A."/>
        </authorList>
    </citation>
    <scope>NUCLEOTIDE SEQUENCE [LARGE SCALE GENOMIC DNA]</scope>
    <source>
        <strain evidence="2 3">Wien I</strain>
    </source>
</reference>
<dbReference type="VEuPathDB" id="ToxoDB:CSUI_006930"/>
<gene>
    <name evidence="2" type="ORF">CSUI_006930</name>
</gene>
<sequence>MAVVAEITRFAADTFAVANAGRPQSGSGQEKLPYRLHRRFVRDMSNGLWRDDWHVIKNILQKHDCVATFQHLPDRWVDHRPPVDSHIQVLPLPLLSGDKKVSRSLMRFPLERHITYTLSKRETLVHDLDLLHAIVPITAAQPLLSPRTDDPAPENEYEQAFLRAKELIQQRSSPRLQLVLTGFSLIVTRKFLLLVPHNTPMIDEPACCDALTHGIWNKWPVPHPIAYLGGPIICPRFKRQWTEHDDKQTGERPIAYAASVDIDPDQLSFPLEDCAKHEQRPVQKVCIHEEAYKRPLDILRLFTLRLPQRRPPASVPAVEVTSAVGADGGLGSGRGQSGSSPRRQLEEATKASSQRDTPRQET</sequence>
<evidence type="ECO:0000313" key="2">
    <source>
        <dbReference type="EMBL" id="PHJ19245.1"/>
    </source>
</evidence>
<dbReference type="GeneID" id="94430291"/>
<feature type="region of interest" description="Disordered" evidence="1">
    <location>
        <begin position="312"/>
        <end position="362"/>
    </location>
</feature>
<feature type="compositionally biased region" description="Gly residues" evidence="1">
    <location>
        <begin position="326"/>
        <end position="336"/>
    </location>
</feature>
<evidence type="ECO:0000256" key="1">
    <source>
        <dbReference type="SAM" id="MobiDB-lite"/>
    </source>
</evidence>
<dbReference type="EMBL" id="MIGC01003565">
    <property type="protein sequence ID" value="PHJ19245.1"/>
    <property type="molecule type" value="Genomic_DNA"/>
</dbReference>
<accession>A0A2C6KS67</accession>
<evidence type="ECO:0000313" key="3">
    <source>
        <dbReference type="Proteomes" id="UP000221165"/>
    </source>
</evidence>
<comment type="caution">
    <text evidence="2">The sequence shown here is derived from an EMBL/GenBank/DDBJ whole genome shotgun (WGS) entry which is preliminary data.</text>
</comment>
<keyword evidence="3" id="KW-1185">Reference proteome</keyword>
<organism evidence="2 3">
    <name type="scientific">Cystoisospora suis</name>
    <dbReference type="NCBI Taxonomy" id="483139"/>
    <lineage>
        <taxon>Eukaryota</taxon>
        <taxon>Sar</taxon>
        <taxon>Alveolata</taxon>
        <taxon>Apicomplexa</taxon>
        <taxon>Conoidasida</taxon>
        <taxon>Coccidia</taxon>
        <taxon>Eucoccidiorida</taxon>
        <taxon>Eimeriorina</taxon>
        <taxon>Sarcocystidae</taxon>
        <taxon>Cystoisospora</taxon>
    </lineage>
</organism>
<dbReference type="Proteomes" id="UP000221165">
    <property type="component" value="Unassembled WGS sequence"/>
</dbReference>